<feature type="compositionally biased region" description="Polar residues" evidence="1">
    <location>
        <begin position="48"/>
        <end position="62"/>
    </location>
</feature>
<keyword evidence="3" id="KW-1185">Reference proteome</keyword>
<dbReference type="Proteomes" id="UP001358614">
    <property type="component" value="Chromosome 1"/>
</dbReference>
<gene>
    <name evidence="2" type="ORF">V865_000882</name>
</gene>
<evidence type="ECO:0000313" key="3">
    <source>
        <dbReference type="Proteomes" id="UP001358614"/>
    </source>
</evidence>
<dbReference type="KEGG" id="ker:91099686"/>
<dbReference type="RefSeq" id="XP_066080807.1">
    <property type="nucleotide sequence ID" value="XM_066224710.1"/>
</dbReference>
<organism evidence="2 3">
    <name type="scientific">Kwoniella europaea PYCC6329</name>
    <dbReference type="NCBI Taxonomy" id="1423913"/>
    <lineage>
        <taxon>Eukaryota</taxon>
        <taxon>Fungi</taxon>
        <taxon>Dikarya</taxon>
        <taxon>Basidiomycota</taxon>
        <taxon>Agaricomycotina</taxon>
        <taxon>Tremellomycetes</taxon>
        <taxon>Tremellales</taxon>
        <taxon>Cryptococcaceae</taxon>
        <taxon>Kwoniella</taxon>
    </lineage>
</organism>
<feature type="compositionally biased region" description="Basic and acidic residues" evidence="1">
    <location>
        <begin position="189"/>
        <end position="219"/>
    </location>
</feature>
<protein>
    <submittedName>
        <fullName evidence="2">Uncharacterized protein</fullName>
    </submittedName>
</protein>
<accession>A0AAX4K8Z1</accession>
<dbReference type="AlphaFoldDB" id="A0AAX4K8Z1"/>
<evidence type="ECO:0000313" key="2">
    <source>
        <dbReference type="EMBL" id="WWD02840.1"/>
    </source>
</evidence>
<evidence type="ECO:0000256" key="1">
    <source>
        <dbReference type="SAM" id="MobiDB-lite"/>
    </source>
</evidence>
<feature type="region of interest" description="Disordered" evidence="1">
    <location>
        <begin position="163"/>
        <end position="240"/>
    </location>
</feature>
<sequence length="240" mass="26603">MSDTATDTTTDMSATETATEDQSIRTKSSKSSKRPSPKQKFSYKTEDGSTSEISFWPSSSQRDSNKHRKWYISQTTVGTDGEGESSGSKPTLMSLSELKSSDNKAYNKVYQKIAAGGKGKGRGGPRLRKVDKFTFDDDGKTNTITILSTGTKGDEKDRKYYVHSVDGEGDNTKSEGLSWDEITSEDQSEGLRSKVAERMRERGKEKYMYKDSTTADRKSSTASRSSRNRKGRKARNGKGE</sequence>
<dbReference type="EMBL" id="CP144089">
    <property type="protein sequence ID" value="WWD02840.1"/>
    <property type="molecule type" value="Genomic_DNA"/>
</dbReference>
<feature type="region of interest" description="Disordered" evidence="1">
    <location>
        <begin position="1"/>
        <end position="95"/>
    </location>
</feature>
<feature type="compositionally biased region" description="Basic residues" evidence="1">
    <location>
        <begin position="27"/>
        <end position="37"/>
    </location>
</feature>
<reference evidence="2 3" key="1">
    <citation type="submission" date="2024-01" db="EMBL/GenBank/DDBJ databases">
        <title>Comparative genomics of Cryptococcus and Kwoniella reveals pathogenesis evolution and contrasting modes of karyotype evolution via chromosome fusion or intercentromeric recombination.</title>
        <authorList>
            <person name="Coelho M.A."/>
            <person name="David-Palma M."/>
            <person name="Shea T."/>
            <person name="Bowers K."/>
            <person name="McGinley-Smith S."/>
            <person name="Mohammad A.W."/>
            <person name="Gnirke A."/>
            <person name="Yurkov A.M."/>
            <person name="Nowrousian M."/>
            <person name="Sun S."/>
            <person name="Cuomo C.A."/>
            <person name="Heitman J."/>
        </authorList>
    </citation>
    <scope>NUCLEOTIDE SEQUENCE [LARGE SCALE GENOMIC DNA]</scope>
    <source>
        <strain evidence="2 3">PYCC6329</strain>
    </source>
</reference>
<name>A0AAX4K8Z1_9TREE</name>
<feature type="compositionally biased region" description="Basic residues" evidence="1">
    <location>
        <begin position="226"/>
        <end position="240"/>
    </location>
</feature>
<feature type="compositionally biased region" description="Low complexity" evidence="1">
    <location>
        <begin position="1"/>
        <end position="21"/>
    </location>
</feature>
<dbReference type="GeneID" id="91099686"/>
<feature type="compositionally biased region" description="Polar residues" evidence="1">
    <location>
        <begin position="85"/>
        <end position="95"/>
    </location>
</feature>
<proteinExistence type="predicted"/>